<comment type="similarity">
    <text evidence="4 18">Belongs to the NSE1 family.</text>
</comment>
<feature type="region of interest" description="Disordered" evidence="19">
    <location>
        <begin position="1"/>
        <end position="46"/>
    </location>
</feature>
<name>A0A5F9DHP9_RABIT</name>
<dbReference type="Gene3D" id="3.90.1150.220">
    <property type="match status" value="1"/>
</dbReference>
<keyword evidence="13 18" id="KW-0862">Zinc</keyword>
<accession>A0A5F9DHP9</accession>
<keyword evidence="8 18" id="KW-0808">Transferase</keyword>
<evidence type="ECO:0000313" key="21">
    <source>
        <dbReference type="Proteomes" id="UP000001811"/>
    </source>
</evidence>
<dbReference type="Gene3D" id="1.10.10.10">
    <property type="entry name" value="Winged helix-like DNA-binding domain superfamily/Winged helix DNA-binding domain"/>
    <property type="match status" value="1"/>
</dbReference>
<dbReference type="GO" id="GO:0030915">
    <property type="term" value="C:Smc5-Smc6 complex"/>
    <property type="evidence" value="ECO:0007669"/>
    <property type="project" value="UniProtKB-UniRule"/>
</dbReference>
<keyword evidence="14" id="KW-0779">Telomere</keyword>
<dbReference type="Ensembl" id="ENSOCUT00000053287.1">
    <property type="protein sequence ID" value="ENSOCUP00000044883.1"/>
    <property type="gene ID" value="ENSOCUG00000001500.4"/>
</dbReference>
<evidence type="ECO:0000256" key="9">
    <source>
        <dbReference type="ARBA" id="ARBA00022723"/>
    </source>
</evidence>
<dbReference type="Proteomes" id="UP000001811">
    <property type="component" value="Chromosome 6"/>
</dbReference>
<dbReference type="Pfam" id="PF07574">
    <property type="entry name" value="SMC_Nse1"/>
    <property type="match status" value="1"/>
</dbReference>
<dbReference type="EMBL" id="AAGW02061273">
    <property type="status" value="NOT_ANNOTATED_CDS"/>
    <property type="molecule type" value="Genomic_DNA"/>
</dbReference>
<dbReference type="AlphaFoldDB" id="A0A5F9DHP9"/>
<evidence type="ECO:0000256" key="1">
    <source>
        <dbReference type="ARBA" id="ARBA00000900"/>
    </source>
</evidence>
<keyword evidence="10 18" id="KW-0227">DNA damage</keyword>
<dbReference type="STRING" id="9986.ENSOCUP00000044883"/>
<evidence type="ECO:0000256" key="2">
    <source>
        <dbReference type="ARBA" id="ARBA00004123"/>
    </source>
</evidence>
<dbReference type="InterPro" id="IPR036388">
    <property type="entry name" value="WH-like_DNA-bd_sf"/>
</dbReference>
<evidence type="ECO:0000256" key="4">
    <source>
        <dbReference type="ARBA" id="ARBA00010258"/>
    </source>
</evidence>
<reference evidence="20 21" key="1">
    <citation type="journal article" date="2011" name="Nature">
        <title>A high-resolution map of human evolutionary constraint using 29 mammals.</title>
        <authorList>
            <person name="Lindblad-Toh K."/>
            <person name="Garber M."/>
            <person name="Zuk O."/>
            <person name="Lin M.F."/>
            <person name="Parker B.J."/>
            <person name="Washietl S."/>
            <person name="Kheradpour P."/>
            <person name="Ernst J."/>
            <person name="Jordan G."/>
            <person name="Mauceli E."/>
            <person name="Ward L.D."/>
            <person name="Lowe C.B."/>
            <person name="Holloway A.K."/>
            <person name="Clamp M."/>
            <person name="Gnerre S."/>
            <person name="Alfoldi J."/>
            <person name="Beal K."/>
            <person name="Chang J."/>
            <person name="Clawson H."/>
            <person name="Cuff J."/>
            <person name="Di Palma F."/>
            <person name="Fitzgerald S."/>
            <person name="Flicek P."/>
            <person name="Guttman M."/>
            <person name="Hubisz M.J."/>
            <person name="Jaffe D.B."/>
            <person name="Jungreis I."/>
            <person name="Kent W.J."/>
            <person name="Kostka D."/>
            <person name="Lara M."/>
            <person name="Martins A.L."/>
            <person name="Massingham T."/>
            <person name="Moltke I."/>
            <person name="Raney B.J."/>
            <person name="Rasmussen M.D."/>
            <person name="Robinson J."/>
            <person name="Stark A."/>
            <person name="Vilella A.J."/>
            <person name="Wen J."/>
            <person name="Xie X."/>
            <person name="Zody M.C."/>
            <person name="Baldwin J."/>
            <person name="Bloom T."/>
            <person name="Chin C.W."/>
            <person name="Heiman D."/>
            <person name="Nicol R."/>
            <person name="Nusbaum C."/>
            <person name="Young S."/>
            <person name="Wilkinson J."/>
            <person name="Worley K.C."/>
            <person name="Kovar C.L."/>
            <person name="Muzny D.M."/>
            <person name="Gibbs R.A."/>
            <person name="Cree A."/>
            <person name="Dihn H.H."/>
            <person name="Fowler G."/>
            <person name="Jhangiani S."/>
            <person name="Joshi V."/>
            <person name="Lee S."/>
            <person name="Lewis L.R."/>
            <person name="Nazareth L.V."/>
            <person name="Okwuonu G."/>
            <person name="Santibanez J."/>
            <person name="Warren W.C."/>
            <person name="Mardis E.R."/>
            <person name="Weinstock G.M."/>
            <person name="Wilson R.K."/>
            <person name="Delehaunty K."/>
            <person name="Dooling D."/>
            <person name="Fronik C."/>
            <person name="Fulton L."/>
            <person name="Fulton B."/>
            <person name="Graves T."/>
            <person name="Minx P."/>
            <person name="Sodergren E."/>
            <person name="Birney E."/>
            <person name="Margulies E.H."/>
            <person name="Herrero J."/>
            <person name="Green E.D."/>
            <person name="Haussler D."/>
            <person name="Siepel A."/>
            <person name="Goldman N."/>
            <person name="Pollard K.S."/>
            <person name="Pedersen J.S."/>
            <person name="Lander E.S."/>
            <person name="Kellis M."/>
        </authorList>
    </citation>
    <scope>NUCLEOTIDE SEQUENCE [LARGE SCALE GENOMIC DNA]</scope>
    <source>
        <strain evidence="20 21">Thorbecke inbred</strain>
    </source>
</reference>
<evidence type="ECO:0000256" key="12">
    <source>
        <dbReference type="ARBA" id="ARBA00022786"/>
    </source>
</evidence>
<evidence type="ECO:0000256" key="8">
    <source>
        <dbReference type="ARBA" id="ARBA00022679"/>
    </source>
</evidence>
<reference evidence="20" key="2">
    <citation type="submission" date="2025-08" db="UniProtKB">
        <authorList>
            <consortium name="Ensembl"/>
        </authorList>
    </citation>
    <scope>IDENTIFICATION</scope>
    <source>
        <strain evidence="20">Thorbecke</strain>
    </source>
</reference>
<keyword evidence="11 18" id="KW-0863">Zinc-finger</keyword>
<dbReference type="GO" id="GO:0061630">
    <property type="term" value="F:ubiquitin protein ligase activity"/>
    <property type="evidence" value="ECO:0007669"/>
    <property type="project" value="UniProtKB-UniRule"/>
</dbReference>
<evidence type="ECO:0000256" key="10">
    <source>
        <dbReference type="ARBA" id="ARBA00022763"/>
    </source>
</evidence>
<dbReference type="InParanoid" id="A0A5F9DHP9"/>
<evidence type="ECO:0000256" key="13">
    <source>
        <dbReference type="ARBA" id="ARBA00022833"/>
    </source>
</evidence>
<evidence type="ECO:0000256" key="17">
    <source>
        <dbReference type="ARBA" id="ARBA00023242"/>
    </source>
</evidence>
<feature type="compositionally biased region" description="Pro residues" evidence="19">
    <location>
        <begin position="267"/>
        <end position="277"/>
    </location>
</feature>
<evidence type="ECO:0000256" key="19">
    <source>
        <dbReference type="SAM" id="MobiDB-lite"/>
    </source>
</evidence>
<evidence type="ECO:0000256" key="6">
    <source>
        <dbReference type="ARBA" id="ARBA00019422"/>
    </source>
</evidence>
<evidence type="ECO:0000256" key="18">
    <source>
        <dbReference type="RuleBase" id="RU368018"/>
    </source>
</evidence>
<dbReference type="FunFam" id="3.90.1150.220:FF:000001">
    <property type="entry name" value="Non-structural maintenance of chromosomes element 1 homolog"/>
    <property type="match status" value="1"/>
</dbReference>
<dbReference type="InterPro" id="IPR011513">
    <property type="entry name" value="Nse1"/>
</dbReference>
<keyword evidence="16 18" id="KW-0234">DNA repair</keyword>
<evidence type="ECO:0000256" key="5">
    <source>
        <dbReference type="ARBA" id="ARBA00012483"/>
    </source>
</evidence>
<dbReference type="GO" id="GO:0008270">
    <property type="term" value="F:zinc ion binding"/>
    <property type="evidence" value="ECO:0007669"/>
    <property type="project" value="UniProtKB-KW"/>
</dbReference>
<dbReference type="GO" id="GO:0000724">
    <property type="term" value="P:double-strand break repair via homologous recombination"/>
    <property type="evidence" value="ECO:0007669"/>
    <property type="project" value="TreeGrafter"/>
</dbReference>
<dbReference type="GO" id="GO:0000781">
    <property type="term" value="C:chromosome, telomeric region"/>
    <property type="evidence" value="ECO:0007669"/>
    <property type="project" value="UniProtKB-SubCell"/>
</dbReference>
<feature type="region of interest" description="Disordered" evidence="19">
    <location>
        <begin position="260"/>
        <end position="284"/>
    </location>
</feature>
<sequence>MGAPHSLSPRLRGGSEPAFRPSVAGARGRGVPDAFREEKGASRKARRWTEVPSQMQGSTRKAGVMTDVHRRFLQLLMTHGVLEEWDMERLQRHCYKVHDCNAPIDRLEDFINNINSVLESLYIEIKKGVTEDDGRPIYALVNLATTPISKMATDFAENELDLFRKALELIIDSETGFASSTNILNLVDQLKGKKMRKKEAEQVLQKFVQNKWLIEKEGEFTLHSRAILEMEQYIRETFPDSVKSCNICHGLLIQTSLTLRRRGRPASPNPPRSPPGPDSISRRLAAPKAWPPQPFWEEASVFPVSHKPLSLFSVSTLSRFGIKLCKALLPPPQPGLWSREVATAFPVLEVLTQKPLVCAQGVQLGHCSCTRGYGAQATPAQQLTVLAPGRGALPAVPAVLGHPIRTRPAPGWTCESQPCSPLFPAVWTPG</sequence>
<dbReference type="Bgee" id="ENSOCUG00000001500">
    <property type="expression patterns" value="Expressed in testis and 17 other cell types or tissues"/>
</dbReference>
<keyword evidence="7" id="KW-0158">Chromosome</keyword>
<keyword evidence="21" id="KW-1185">Reference proteome</keyword>
<evidence type="ECO:0000256" key="3">
    <source>
        <dbReference type="ARBA" id="ARBA00004574"/>
    </source>
</evidence>
<keyword evidence="12 18" id="KW-0833">Ubl conjugation pathway</keyword>
<evidence type="ECO:0000256" key="7">
    <source>
        <dbReference type="ARBA" id="ARBA00022454"/>
    </source>
</evidence>
<reference evidence="20" key="3">
    <citation type="submission" date="2025-09" db="UniProtKB">
        <authorList>
            <consortium name="Ensembl"/>
        </authorList>
    </citation>
    <scope>IDENTIFICATION</scope>
    <source>
        <strain evidence="20">Thorbecke</strain>
    </source>
</reference>
<dbReference type="PANTHER" id="PTHR20973">
    <property type="entry name" value="NON-SMC ELEMENT 1-RELATED"/>
    <property type="match status" value="1"/>
</dbReference>
<dbReference type="GO" id="GO:0005634">
    <property type="term" value="C:nucleus"/>
    <property type="evidence" value="ECO:0007669"/>
    <property type="project" value="UniProtKB-SubCell"/>
</dbReference>
<dbReference type="PANTHER" id="PTHR20973:SF0">
    <property type="entry name" value="NON-STRUCTURAL MAINTENANCE OF CHROMOSOMES ELEMENT 1 HOMOLOG"/>
    <property type="match status" value="1"/>
</dbReference>
<keyword evidence="17 18" id="KW-0539">Nucleus</keyword>
<protein>
    <recommendedName>
        <fullName evidence="6 18">Non-structural maintenance of chromosomes element 1 homolog</fullName>
        <ecNumber evidence="5 18">2.3.2.27</ecNumber>
    </recommendedName>
</protein>
<gene>
    <name evidence="20" type="primary">NSMCE1</name>
</gene>
<comment type="catalytic activity">
    <reaction evidence="1 18">
        <text>S-ubiquitinyl-[E2 ubiquitin-conjugating enzyme]-L-cysteine + [acceptor protein]-L-lysine = [E2 ubiquitin-conjugating enzyme]-L-cysteine + N(6)-ubiquitinyl-[acceptor protein]-L-lysine.</text>
        <dbReference type="EC" id="2.3.2.27"/>
    </reaction>
</comment>
<evidence type="ECO:0000256" key="15">
    <source>
        <dbReference type="ARBA" id="ARBA00023172"/>
    </source>
</evidence>
<evidence type="ECO:0000313" key="20">
    <source>
        <dbReference type="Ensembl" id="ENSOCUP00000044883.1"/>
    </source>
</evidence>
<keyword evidence="15 18" id="KW-0233">DNA recombination</keyword>
<dbReference type="GeneTree" id="ENSGT00390000009084"/>
<dbReference type="SMR" id="A0A5F9DHP9"/>
<comment type="subcellular location">
    <subcellularLocation>
        <location evidence="3">Chromosome</location>
        <location evidence="3">Telomere</location>
    </subcellularLocation>
    <subcellularLocation>
        <location evidence="2 18">Nucleus</location>
    </subcellularLocation>
</comment>
<proteinExistence type="inferred from homology"/>
<evidence type="ECO:0000256" key="14">
    <source>
        <dbReference type="ARBA" id="ARBA00022895"/>
    </source>
</evidence>
<evidence type="ECO:0000256" key="16">
    <source>
        <dbReference type="ARBA" id="ARBA00023204"/>
    </source>
</evidence>
<comment type="subunit">
    <text evidence="18">Component of the Smc5-Smc6 complex.</text>
</comment>
<evidence type="ECO:0000256" key="11">
    <source>
        <dbReference type="ARBA" id="ARBA00022771"/>
    </source>
</evidence>
<dbReference type="EC" id="2.3.2.27" evidence="5 18"/>
<organism evidence="20 21">
    <name type="scientific">Oryctolagus cuniculus</name>
    <name type="common">Rabbit</name>
    <dbReference type="NCBI Taxonomy" id="9986"/>
    <lineage>
        <taxon>Eukaryota</taxon>
        <taxon>Metazoa</taxon>
        <taxon>Chordata</taxon>
        <taxon>Craniata</taxon>
        <taxon>Vertebrata</taxon>
        <taxon>Euteleostomi</taxon>
        <taxon>Mammalia</taxon>
        <taxon>Eutheria</taxon>
        <taxon>Euarchontoglires</taxon>
        <taxon>Glires</taxon>
        <taxon>Lagomorpha</taxon>
        <taxon>Leporidae</taxon>
        <taxon>Oryctolagus</taxon>
    </lineage>
</organism>
<comment type="function">
    <text evidence="18">RING-type zinc finger-containing E3 ubiquitin ligase that assembles with melanoma antigen protein (MAGE) to catalyze the direct transfer of ubiquitin from E2 ubiquitin-conjugating enzyme to a specific substrate. Involved in maintenance of genome integrity, DNA damage response and DNA repair.</text>
</comment>
<keyword evidence="9 18" id="KW-0479">Metal-binding</keyword>
<dbReference type="FunFam" id="1.10.10.10:FF:000270">
    <property type="entry name" value="Non-structural maintenance of chromosomes element 1 homolog"/>
    <property type="match status" value="1"/>
</dbReference>